<dbReference type="GO" id="GO:0008270">
    <property type="term" value="F:zinc ion binding"/>
    <property type="evidence" value="ECO:0007669"/>
    <property type="project" value="UniProtKB-KW"/>
</dbReference>
<dbReference type="OrthoDB" id="3233162at2759"/>
<dbReference type="HOGENOM" id="CLU_1283708_0_0_1"/>
<reference evidence="5 6" key="1">
    <citation type="journal article" date="2011" name="PLoS Pathog.">
        <title>Endophytic Life Strategies Decoded by Genome and Transcriptome Analyses of the Mutualistic Root Symbiont Piriformospora indica.</title>
        <authorList>
            <person name="Zuccaro A."/>
            <person name="Lahrmann U."/>
            <person name="Guldener U."/>
            <person name="Langen G."/>
            <person name="Pfiffi S."/>
            <person name="Biedenkopf D."/>
            <person name="Wong P."/>
            <person name="Samans B."/>
            <person name="Grimm C."/>
            <person name="Basiewicz M."/>
            <person name="Murat C."/>
            <person name="Martin F."/>
            <person name="Kogel K.H."/>
        </authorList>
    </citation>
    <scope>NUCLEOTIDE SEQUENCE [LARGE SCALE GENOMIC DNA]</scope>
    <source>
        <strain evidence="5 6">DSM 11827</strain>
    </source>
</reference>
<evidence type="ECO:0000256" key="2">
    <source>
        <dbReference type="ARBA" id="ARBA00022771"/>
    </source>
</evidence>
<name>G4TTF4_SERID</name>
<accession>G4TTF4</accession>
<dbReference type="Pfam" id="PF00569">
    <property type="entry name" value="ZZ"/>
    <property type="match status" value="1"/>
</dbReference>
<feature type="domain" description="ZZ-type" evidence="4">
    <location>
        <begin position="138"/>
        <end position="172"/>
    </location>
</feature>
<evidence type="ECO:0000256" key="3">
    <source>
        <dbReference type="ARBA" id="ARBA00022833"/>
    </source>
</evidence>
<evidence type="ECO:0000313" key="5">
    <source>
        <dbReference type="EMBL" id="CCA74597.1"/>
    </source>
</evidence>
<dbReference type="InterPro" id="IPR000433">
    <property type="entry name" value="Znf_ZZ"/>
</dbReference>
<keyword evidence="3" id="KW-0862">Zinc</keyword>
<dbReference type="EMBL" id="CAFZ01000332">
    <property type="protein sequence ID" value="CCA74597.1"/>
    <property type="molecule type" value="Genomic_DNA"/>
</dbReference>
<evidence type="ECO:0000313" key="6">
    <source>
        <dbReference type="Proteomes" id="UP000007148"/>
    </source>
</evidence>
<gene>
    <name evidence="5" type="ORF">PIIN_08549</name>
</gene>
<protein>
    <recommendedName>
        <fullName evidence="4">ZZ-type domain-containing protein</fullName>
    </recommendedName>
</protein>
<keyword evidence="1" id="KW-0479">Metal-binding</keyword>
<sequence>MATILCDSCKRGPLLEYFTCHGCINAANADTYDLCWDCASNCAREAHEVANGSGHVFRPFRLRRICDYCQGQIASDFLMCTACRQDSACYDLCYTCALAEDGAERHALVMSRQHTFRLVQWDANMPTKQPQEFRSKERWWCNGCSNELTGVFFHCLGCGSGASGFDICVSCADRGGLFRHGDVPTHLFLFVRPVVAHSLPLPSVKSTRRPLPPAP</sequence>
<keyword evidence="6" id="KW-1185">Reference proteome</keyword>
<dbReference type="Proteomes" id="UP000007148">
    <property type="component" value="Unassembled WGS sequence"/>
</dbReference>
<proteinExistence type="predicted"/>
<keyword evidence="2" id="KW-0863">Zinc-finger</keyword>
<dbReference type="InParanoid" id="G4TTF4"/>
<evidence type="ECO:0000256" key="1">
    <source>
        <dbReference type="ARBA" id="ARBA00022723"/>
    </source>
</evidence>
<evidence type="ECO:0000259" key="4">
    <source>
        <dbReference type="Pfam" id="PF00569"/>
    </source>
</evidence>
<organism evidence="5 6">
    <name type="scientific">Serendipita indica (strain DSM 11827)</name>
    <name type="common">Root endophyte fungus</name>
    <name type="synonym">Piriformospora indica</name>
    <dbReference type="NCBI Taxonomy" id="1109443"/>
    <lineage>
        <taxon>Eukaryota</taxon>
        <taxon>Fungi</taxon>
        <taxon>Dikarya</taxon>
        <taxon>Basidiomycota</taxon>
        <taxon>Agaricomycotina</taxon>
        <taxon>Agaricomycetes</taxon>
        <taxon>Sebacinales</taxon>
        <taxon>Serendipitaceae</taxon>
        <taxon>Serendipita</taxon>
    </lineage>
</organism>
<comment type="caution">
    <text evidence="5">The sequence shown here is derived from an EMBL/GenBank/DDBJ whole genome shotgun (WGS) entry which is preliminary data.</text>
</comment>
<dbReference type="AlphaFoldDB" id="G4TTF4"/>
<dbReference type="SUPFAM" id="SSF57850">
    <property type="entry name" value="RING/U-box"/>
    <property type="match status" value="1"/>
</dbReference>